<gene>
    <name evidence="1" type="ORF">PACLA_8A013017</name>
</gene>
<protein>
    <submittedName>
        <fullName evidence="1">Uncharacterized protein</fullName>
    </submittedName>
</protein>
<dbReference type="Proteomes" id="UP001152795">
    <property type="component" value="Unassembled WGS sequence"/>
</dbReference>
<organism evidence="1 2">
    <name type="scientific">Paramuricea clavata</name>
    <name type="common">Red gorgonian</name>
    <name type="synonym">Violescent sea-whip</name>
    <dbReference type="NCBI Taxonomy" id="317549"/>
    <lineage>
        <taxon>Eukaryota</taxon>
        <taxon>Metazoa</taxon>
        <taxon>Cnidaria</taxon>
        <taxon>Anthozoa</taxon>
        <taxon>Octocorallia</taxon>
        <taxon>Malacalcyonacea</taxon>
        <taxon>Plexauridae</taxon>
        <taxon>Paramuricea</taxon>
    </lineage>
</organism>
<dbReference type="PANTHER" id="PTHR46704:SF9">
    <property type="entry name" value="BHLH DOMAIN-CONTAINING PROTEIN"/>
    <property type="match status" value="1"/>
</dbReference>
<proteinExistence type="predicted"/>
<evidence type="ECO:0000313" key="1">
    <source>
        <dbReference type="EMBL" id="CAB3999122.1"/>
    </source>
</evidence>
<accession>A0A7D9I1L1</accession>
<sequence length="270" mass="31311">MQSRSQHVLPNICVLCQKEKTITCRIIRKRKKEHLVKCSTIDAVNLKQAAEDNKNETLLMQIKDKDCVAIEVRYHNSCYKDYTRYLTKPQSDDTSKNDTSYSVAFEVFREKVKSSIIENKDITRLKTLNDMFIKQVKLTHGKEADSYKTGNLKTRLMKTFPQLCFITPRMRSQSEIVYVNDISTAALVEEKELLQDAMQITADREEDSTNEIVKAPTPSKQSNIFDAQTNELKDSYMTAFKLRNIINDVKPTMPWPPTSEHRNKKPLQKH</sequence>
<name>A0A7D9I1L1_PARCT</name>
<reference evidence="1" key="1">
    <citation type="submission" date="2020-04" db="EMBL/GenBank/DDBJ databases">
        <authorList>
            <person name="Alioto T."/>
            <person name="Alioto T."/>
            <person name="Gomez Garrido J."/>
        </authorList>
    </citation>
    <scope>NUCLEOTIDE SEQUENCE</scope>
    <source>
        <strain evidence="1">A484AB</strain>
    </source>
</reference>
<dbReference type="PANTHER" id="PTHR46704">
    <property type="entry name" value="CXC DOMAIN-CONTAINING PROTEIN-RELATED"/>
    <property type="match status" value="1"/>
</dbReference>
<keyword evidence="2" id="KW-1185">Reference proteome</keyword>
<dbReference type="AlphaFoldDB" id="A0A7D9I1L1"/>
<dbReference type="EMBL" id="CACRXK020003521">
    <property type="protein sequence ID" value="CAB3999122.1"/>
    <property type="molecule type" value="Genomic_DNA"/>
</dbReference>
<comment type="caution">
    <text evidence="1">The sequence shown here is derived from an EMBL/GenBank/DDBJ whole genome shotgun (WGS) entry which is preliminary data.</text>
</comment>
<evidence type="ECO:0000313" key="2">
    <source>
        <dbReference type="Proteomes" id="UP001152795"/>
    </source>
</evidence>
<dbReference type="OrthoDB" id="5949994at2759"/>